<accession>A0ABS4L3I2</accession>
<dbReference type="Proteomes" id="UP001519310">
    <property type="component" value="Unassembled WGS sequence"/>
</dbReference>
<organism evidence="2 3">
    <name type="scientific">Streptomyces avidinii</name>
    <dbReference type="NCBI Taxonomy" id="1895"/>
    <lineage>
        <taxon>Bacteria</taxon>
        <taxon>Bacillati</taxon>
        <taxon>Actinomycetota</taxon>
        <taxon>Actinomycetes</taxon>
        <taxon>Kitasatosporales</taxon>
        <taxon>Streptomycetaceae</taxon>
        <taxon>Streptomyces</taxon>
    </lineage>
</organism>
<dbReference type="EMBL" id="JAGGLQ010000003">
    <property type="protein sequence ID" value="MBP2036653.1"/>
    <property type="molecule type" value="Genomic_DNA"/>
</dbReference>
<sequence length="139" mass="14392">MRETTGAVGALGRAAEVEKAARQRSGWYARYLWAFAAGQLVLVPLAVLGRGPVSVVVLGVANVLLVTGLSVYAARQRVVRRGFGVKHGVLVGSWAAVFALVVVLGFTVFGRSVPFAVGAALACALPLAVGAWTEMRGSA</sequence>
<gene>
    <name evidence="2" type="ORF">J2Z77_002444</name>
</gene>
<feature type="transmembrane region" description="Helical" evidence="1">
    <location>
        <begin position="115"/>
        <end position="133"/>
    </location>
</feature>
<evidence type="ECO:0000313" key="2">
    <source>
        <dbReference type="EMBL" id="MBP2036653.1"/>
    </source>
</evidence>
<protein>
    <recommendedName>
        <fullName evidence="4">Integral membrane protein</fullName>
    </recommendedName>
</protein>
<evidence type="ECO:0000313" key="3">
    <source>
        <dbReference type="Proteomes" id="UP001519310"/>
    </source>
</evidence>
<keyword evidence="3" id="KW-1185">Reference proteome</keyword>
<feature type="transmembrane region" description="Helical" evidence="1">
    <location>
        <begin position="55"/>
        <end position="75"/>
    </location>
</feature>
<keyword evidence="1" id="KW-0812">Transmembrane</keyword>
<evidence type="ECO:0008006" key="4">
    <source>
        <dbReference type="Google" id="ProtNLM"/>
    </source>
</evidence>
<name>A0ABS4L3I2_STRAV</name>
<feature type="transmembrane region" description="Helical" evidence="1">
    <location>
        <begin position="31"/>
        <end position="49"/>
    </location>
</feature>
<dbReference type="RefSeq" id="WP_189963348.1">
    <property type="nucleotide sequence ID" value="NZ_BMVL01000001.1"/>
</dbReference>
<proteinExistence type="predicted"/>
<keyword evidence="1" id="KW-1133">Transmembrane helix</keyword>
<comment type="caution">
    <text evidence="2">The sequence shown here is derived from an EMBL/GenBank/DDBJ whole genome shotgun (WGS) entry which is preliminary data.</text>
</comment>
<reference evidence="2 3" key="1">
    <citation type="submission" date="2021-03" db="EMBL/GenBank/DDBJ databases">
        <title>Genomic Encyclopedia of Type Strains, Phase IV (KMG-IV): sequencing the most valuable type-strain genomes for metagenomic binning, comparative biology and taxonomic classification.</title>
        <authorList>
            <person name="Goeker M."/>
        </authorList>
    </citation>
    <scope>NUCLEOTIDE SEQUENCE [LARGE SCALE GENOMIC DNA]</scope>
    <source>
        <strain evidence="2 3">DSM 40526</strain>
    </source>
</reference>
<feature type="transmembrane region" description="Helical" evidence="1">
    <location>
        <begin position="87"/>
        <end position="109"/>
    </location>
</feature>
<evidence type="ECO:0000256" key="1">
    <source>
        <dbReference type="SAM" id="Phobius"/>
    </source>
</evidence>
<keyword evidence="1" id="KW-0472">Membrane</keyword>